<dbReference type="EMBL" id="OB792682">
    <property type="protein sequence ID" value="CAD7423502.1"/>
    <property type="molecule type" value="Genomic_DNA"/>
</dbReference>
<dbReference type="PROSITE" id="PS50240">
    <property type="entry name" value="TRYPSIN_DOM"/>
    <property type="match status" value="1"/>
</dbReference>
<dbReference type="GO" id="GO:0006508">
    <property type="term" value="P:proteolysis"/>
    <property type="evidence" value="ECO:0007669"/>
    <property type="project" value="InterPro"/>
</dbReference>
<dbReference type="SUPFAM" id="SSF50494">
    <property type="entry name" value="Trypsin-like serine proteases"/>
    <property type="match status" value="1"/>
</dbReference>
<dbReference type="AlphaFoldDB" id="A0A7R9DZV0"/>
<gene>
    <name evidence="4" type="ORF">TMSB3V08_LOCUS490</name>
</gene>
<evidence type="ECO:0000259" key="3">
    <source>
        <dbReference type="PROSITE" id="PS50240"/>
    </source>
</evidence>
<dbReference type="SMART" id="SM00020">
    <property type="entry name" value="Tryp_SPc"/>
    <property type="match status" value="1"/>
</dbReference>
<dbReference type="FunFam" id="2.40.10.10:FF:000002">
    <property type="entry name" value="Transmembrane protease serine"/>
    <property type="match status" value="1"/>
</dbReference>
<dbReference type="InterPro" id="IPR009003">
    <property type="entry name" value="Peptidase_S1_PA"/>
</dbReference>
<evidence type="ECO:0000313" key="4">
    <source>
        <dbReference type="EMBL" id="CAD7423502.1"/>
    </source>
</evidence>
<evidence type="ECO:0000256" key="2">
    <source>
        <dbReference type="ARBA" id="ARBA00024195"/>
    </source>
</evidence>
<name>A0A7R9DZV0_9NEOP</name>
<accession>A0A7R9DZV0</accession>
<dbReference type="GO" id="GO:0004252">
    <property type="term" value="F:serine-type endopeptidase activity"/>
    <property type="evidence" value="ECO:0007669"/>
    <property type="project" value="InterPro"/>
</dbReference>
<dbReference type="PANTHER" id="PTHR24252">
    <property type="entry name" value="ACROSIN-RELATED"/>
    <property type="match status" value="1"/>
</dbReference>
<feature type="domain" description="Peptidase S1" evidence="3">
    <location>
        <begin position="13"/>
        <end position="201"/>
    </location>
</feature>
<reference evidence="4" key="1">
    <citation type="submission" date="2020-11" db="EMBL/GenBank/DDBJ databases">
        <authorList>
            <person name="Tran Van P."/>
        </authorList>
    </citation>
    <scope>NUCLEOTIDE SEQUENCE</scope>
</reference>
<dbReference type="InterPro" id="IPR043504">
    <property type="entry name" value="Peptidase_S1_PA_chymotrypsin"/>
</dbReference>
<dbReference type="CDD" id="cd00190">
    <property type="entry name" value="Tryp_SPc"/>
    <property type="match status" value="1"/>
</dbReference>
<dbReference type="Gene3D" id="2.40.10.10">
    <property type="entry name" value="Trypsin-like serine proteases"/>
    <property type="match status" value="1"/>
</dbReference>
<dbReference type="PANTHER" id="PTHR24252:SF7">
    <property type="entry name" value="HYALIN"/>
    <property type="match status" value="1"/>
</dbReference>
<comment type="similarity">
    <text evidence="2">Belongs to the peptidase S1 family. CLIP subfamily.</text>
</comment>
<keyword evidence="1" id="KW-1015">Disulfide bond</keyword>
<evidence type="ECO:0000256" key="1">
    <source>
        <dbReference type="ARBA" id="ARBA00023157"/>
    </source>
</evidence>
<protein>
    <recommendedName>
        <fullName evidence="3">Peptidase S1 domain-containing protein</fullName>
    </recommendedName>
</protein>
<organism evidence="4">
    <name type="scientific">Timema monikensis</name>
    <dbReference type="NCBI Taxonomy" id="170555"/>
    <lineage>
        <taxon>Eukaryota</taxon>
        <taxon>Metazoa</taxon>
        <taxon>Ecdysozoa</taxon>
        <taxon>Arthropoda</taxon>
        <taxon>Hexapoda</taxon>
        <taxon>Insecta</taxon>
        <taxon>Pterygota</taxon>
        <taxon>Neoptera</taxon>
        <taxon>Polyneoptera</taxon>
        <taxon>Phasmatodea</taxon>
        <taxon>Timematodea</taxon>
        <taxon>Timematoidea</taxon>
        <taxon>Timematidae</taxon>
        <taxon>Timema</taxon>
    </lineage>
</organism>
<dbReference type="Pfam" id="PF00089">
    <property type="entry name" value="Trypsin"/>
    <property type="match status" value="1"/>
</dbReference>
<proteinExistence type="inferred from homology"/>
<dbReference type="InterPro" id="IPR001254">
    <property type="entry name" value="Trypsin_dom"/>
</dbReference>
<sequence length="202" mass="22084">MEPMPLRGNTHMCAGYEYSIVAGTNLWYENSSRRAIEYFIPHPNFTANIYGIPVNDLGLYKLLEPLEYTDLIQPVTLPSPDSVIPGGTSAYVAGWGLNETDHGWYTDTLQEAEIFIYSDEDCEAMDWGFHPTREYDLCAGVAGGGRGECVGDSGGPLVTADAVQVGIVSWSLKMPGCVSPGYPGVYTKVARFVDWIKNVTAL</sequence>